<dbReference type="AlphaFoldDB" id="A0A392SDQ2"/>
<comment type="caution">
    <text evidence="1">The sequence shown here is derived from an EMBL/GenBank/DDBJ whole genome shotgun (WGS) entry which is preliminary data.</text>
</comment>
<organism evidence="1 2">
    <name type="scientific">Trifolium medium</name>
    <dbReference type="NCBI Taxonomy" id="97028"/>
    <lineage>
        <taxon>Eukaryota</taxon>
        <taxon>Viridiplantae</taxon>
        <taxon>Streptophyta</taxon>
        <taxon>Embryophyta</taxon>
        <taxon>Tracheophyta</taxon>
        <taxon>Spermatophyta</taxon>
        <taxon>Magnoliopsida</taxon>
        <taxon>eudicotyledons</taxon>
        <taxon>Gunneridae</taxon>
        <taxon>Pentapetalae</taxon>
        <taxon>rosids</taxon>
        <taxon>fabids</taxon>
        <taxon>Fabales</taxon>
        <taxon>Fabaceae</taxon>
        <taxon>Papilionoideae</taxon>
        <taxon>50 kb inversion clade</taxon>
        <taxon>NPAAA clade</taxon>
        <taxon>Hologalegina</taxon>
        <taxon>IRL clade</taxon>
        <taxon>Trifolieae</taxon>
        <taxon>Trifolium</taxon>
    </lineage>
</organism>
<dbReference type="EMBL" id="LXQA010351177">
    <property type="protein sequence ID" value="MCI45976.1"/>
    <property type="molecule type" value="Genomic_DNA"/>
</dbReference>
<reference evidence="1 2" key="1">
    <citation type="journal article" date="2018" name="Front. Plant Sci.">
        <title>Red Clover (Trifolium pratense) and Zigzag Clover (T. medium) - A Picture of Genomic Similarities and Differences.</title>
        <authorList>
            <person name="Dluhosova J."/>
            <person name="Istvanek J."/>
            <person name="Nedelnik J."/>
            <person name="Repkova J."/>
        </authorList>
    </citation>
    <scope>NUCLEOTIDE SEQUENCE [LARGE SCALE GENOMIC DNA]</scope>
    <source>
        <strain evidence="2">cv. 10/8</strain>
        <tissue evidence="1">Leaf</tissue>
    </source>
</reference>
<sequence length="74" mass="7923">MYRLCTGGMIASCSQSSDFGELSLKMAIVGNVVAGVFRVDDARSVVDVVSHVMVVTIAPPPFPSWHDDTNDLIP</sequence>
<name>A0A392SDQ2_9FABA</name>
<evidence type="ECO:0000313" key="2">
    <source>
        <dbReference type="Proteomes" id="UP000265520"/>
    </source>
</evidence>
<accession>A0A392SDQ2</accession>
<dbReference type="Proteomes" id="UP000265520">
    <property type="component" value="Unassembled WGS sequence"/>
</dbReference>
<keyword evidence="2" id="KW-1185">Reference proteome</keyword>
<proteinExistence type="predicted"/>
<protein>
    <submittedName>
        <fullName evidence="1">Uncharacterized protein</fullName>
    </submittedName>
</protein>
<evidence type="ECO:0000313" key="1">
    <source>
        <dbReference type="EMBL" id="MCI45976.1"/>
    </source>
</evidence>